<keyword evidence="4" id="KW-1185">Reference proteome</keyword>
<feature type="compositionally biased region" description="Polar residues" evidence="1">
    <location>
        <begin position="35"/>
        <end position="44"/>
    </location>
</feature>
<reference evidence="3" key="1">
    <citation type="journal article" date="2023" name="Mol. Phylogenet. Evol.">
        <title>Genome-scale phylogeny and comparative genomics of the fungal order Sordariales.</title>
        <authorList>
            <person name="Hensen N."/>
            <person name="Bonometti L."/>
            <person name="Westerberg I."/>
            <person name="Brannstrom I.O."/>
            <person name="Guillou S."/>
            <person name="Cros-Aarteil S."/>
            <person name="Calhoun S."/>
            <person name="Haridas S."/>
            <person name="Kuo A."/>
            <person name="Mondo S."/>
            <person name="Pangilinan J."/>
            <person name="Riley R."/>
            <person name="LaButti K."/>
            <person name="Andreopoulos B."/>
            <person name="Lipzen A."/>
            <person name="Chen C."/>
            <person name="Yan M."/>
            <person name="Daum C."/>
            <person name="Ng V."/>
            <person name="Clum A."/>
            <person name="Steindorff A."/>
            <person name="Ohm R.A."/>
            <person name="Martin F."/>
            <person name="Silar P."/>
            <person name="Natvig D.O."/>
            <person name="Lalanne C."/>
            <person name="Gautier V."/>
            <person name="Ament-Velasquez S.L."/>
            <person name="Kruys A."/>
            <person name="Hutchinson M.I."/>
            <person name="Powell A.J."/>
            <person name="Barry K."/>
            <person name="Miller A.N."/>
            <person name="Grigoriev I.V."/>
            <person name="Debuchy R."/>
            <person name="Gladieux P."/>
            <person name="Hiltunen Thoren M."/>
            <person name="Johannesson H."/>
        </authorList>
    </citation>
    <scope>NUCLEOTIDE SEQUENCE</scope>
    <source>
        <strain evidence="3">CBS 315.58</strain>
    </source>
</reference>
<dbReference type="Proteomes" id="UP001303160">
    <property type="component" value="Unassembled WGS sequence"/>
</dbReference>
<organism evidence="3 4">
    <name type="scientific">Triangularia verruculosa</name>
    <dbReference type="NCBI Taxonomy" id="2587418"/>
    <lineage>
        <taxon>Eukaryota</taxon>
        <taxon>Fungi</taxon>
        <taxon>Dikarya</taxon>
        <taxon>Ascomycota</taxon>
        <taxon>Pezizomycotina</taxon>
        <taxon>Sordariomycetes</taxon>
        <taxon>Sordariomycetidae</taxon>
        <taxon>Sordariales</taxon>
        <taxon>Podosporaceae</taxon>
        <taxon>Triangularia</taxon>
    </lineage>
</organism>
<feature type="transmembrane region" description="Helical" evidence="2">
    <location>
        <begin position="69"/>
        <end position="87"/>
    </location>
</feature>
<protein>
    <submittedName>
        <fullName evidence="3">Uncharacterized protein</fullName>
    </submittedName>
</protein>
<dbReference type="AlphaFoldDB" id="A0AAN7AWX6"/>
<dbReference type="EMBL" id="MU863920">
    <property type="protein sequence ID" value="KAK4200395.1"/>
    <property type="molecule type" value="Genomic_DNA"/>
</dbReference>
<keyword evidence="2" id="KW-1133">Transmembrane helix</keyword>
<evidence type="ECO:0000256" key="2">
    <source>
        <dbReference type="SAM" id="Phobius"/>
    </source>
</evidence>
<accession>A0AAN7AWX6</accession>
<feature type="region of interest" description="Disordered" evidence="1">
    <location>
        <begin position="1"/>
        <end position="49"/>
    </location>
</feature>
<gene>
    <name evidence="3" type="ORF">QBC40DRAFT_254169</name>
</gene>
<proteinExistence type="predicted"/>
<keyword evidence="2" id="KW-0812">Transmembrane</keyword>
<evidence type="ECO:0000256" key="1">
    <source>
        <dbReference type="SAM" id="MobiDB-lite"/>
    </source>
</evidence>
<reference evidence="3" key="2">
    <citation type="submission" date="2023-05" db="EMBL/GenBank/DDBJ databases">
        <authorList>
            <consortium name="Lawrence Berkeley National Laboratory"/>
            <person name="Steindorff A."/>
            <person name="Hensen N."/>
            <person name="Bonometti L."/>
            <person name="Westerberg I."/>
            <person name="Brannstrom I.O."/>
            <person name="Guillou S."/>
            <person name="Cros-Aarteil S."/>
            <person name="Calhoun S."/>
            <person name="Haridas S."/>
            <person name="Kuo A."/>
            <person name="Mondo S."/>
            <person name="Pangilinan J."/>
            <person name="Riley R."/>
            <person name="Labutti K."/>
            <person name="Andreopoulos B."/>
            <person name="Lipzen A."/>
            <person name="Chen C."/>
            <person name="Yanf M."/>
            <person name="Daum C."/>
            <person name="Ng V."/>
            <person name="Clum A."/>
            <person name="Ohm R."/>
            <person name="Martin F."/>
            <person name="Silar P."/>
            <person name="Natvig D."/>
            <person name="Lalanne C."/>
            <person name="Gautier V."/>
            <person name="Ament-Velasquez S.L."/>
            <person name="Kruys A."/>
            <person name="Hutchinson M.I."/>
            <person name="Powell A.J."/>
            <person name="Barry K."/>
            <person name="Miller A.N."/>
            <person name="Grigoriev I.V."/>
            <person name="Debuchy R."/>
            <person name="Gladieux P."/>
            <person name="Thoren M.H."/>
            <person name="Johannesson H."/>
        </authorList>
    </citation>
    <scope>NUCLEOTIDE SEQUENCE</scope>
    <source>
        <strain evidence="3">CBS 315.58</strain>
    </source>
</reference>
<keyword evidence="2" id="KW-0472">Membrane</keyword>
<name>A0AAN7AWX6_9PEZI</name>
<feature type="transmembrane region" description="Helical" evidence="2">
    <location>
        <begin position="151"/>
        <end position="171"/>
    </location>
</feature>
<comment type="caution">
    <text evidence="3">The sequence shown here is derived from an EMBL/GenBank/DDBJ whole genome shotgun (WGS) entry which is preliminary data.</text>
</comment>
<evidence type="ECO:0000313" key="4">
    <source>
        <dbReference type="Proteomes" id="UP001303160"/>
    </source>
</evidence>
<sequence>MAEASVSGSPAVATSPQVTFEIDDTGTDTTLDGTRSSQSQQTNESRLRRRTESIGELAITLPETTAERFIFWAVAVILACVGLWVALRQTAISEWTAKKDYWEHCQDSQYTEEACEKAKTTPLEPPPVSLNWARPKVRSLPQPNTQPMDTFPGLAVLFVGFPVITVAWLPFRRRINSALRRPLRFALAGSQQLQQQPRFLVLPEEQNTATTLPRSPHSFSTSTSIDDAHSLAARRVMDVPGVDCSLKIQAKNEVTKAIGCGAVSLADDIWSLGLIFFEMLVWVLLGHGGDEFPSKGRGSRSTTLGRSLNGLRVAMSSTQA</sequence>
<feature type="compositionally biased region" description="Polar residues" evidence="1">
    <location>
        <begin position="1"/>
        <end position="18"/>
    </location>
</feature>
<evidence type="ECO:0000313" key="3">
    <source>
        <dbReference type="EMBL" id="KAK4200395.1"/>
    </source>
</evidence>